<sequence>MMRLLCTLRTSRNNGKNLDEIEFLGHLLPHHSWYAVDDASSRCKGTGSLGSPTSALTASASVAERFFPGHLLQSGNKLDNRSDDST</sequence>
<proteinExistence type="predicted"/>
<dbReference type="EMBL" id="CAADRP010001952">
    <property type="protein sequence ID" value="VFU57539.1"/>
    <property type="molecule type" value="Genomic_DNA"/>
</dbReference>
<accession>A0A6N2MV51</accession>
<reference evidence="1" key="1">
    <citation type="submission" date="2019-03" db="EMBL/GenBank/DDBJ databases">
        <authorList>
            <person name="Mank J."/>
            <person name="Almeida P."/>
        </authorList>
    </citation>
    <scope>NUCLEOTIDE SEQUENCE</scope>
    <source>
        <strain evidence="1">78183</strain>
    </source>
</reference>
<evidence type="ECO:0000313" key="1">
    <source>
        <dbReference type="EMBL" id="VFU57539.1"/>
    </source>
</evidence>
<organism evidence="1">
    <name type="scientific">Salix viminalis</name>
    <name type="common">Common osier</name>
    <name type="synonym">Basket willow</name>
    <dbReference type="NCBI Taxonomy" id="40686"/>
    <lineage>
        <taxon>Eukaryota</taxon>
        <taxon>Viridiplantae</taxon>
        <taxon>Streptophyta</taxon>
        <taxon>Embryophyta</taxon>
        <taxon>Tracheophyta</taxon>
        <taxon>Spermatophyta</taxon>
        <taxon>Magnoliopsida</taxon>
        <taxon>eudicotyledons</taxon>
        <taxon>Gunneridae</taxon>
        <taxon>Pentapetalae</taxon>
        <taxon>rosids</taxon>
        <taxon>fabids</taxon>
        <taxon>Malpighiales</taxon>
        <taxon>Salicaceae</taxon>
        <taxon>Saliceae</taxon>
        <taxon>Salix</taxon>
    </lineage>
</organism>
<name>A0A6N2MV51_SALVM</name>
<dbReference type="AlphaFoldDB" id="A0A6N2MV51"/>
<protein>
    <submittedName>
        <fullName evidence="1">Uncharacterized protein</fullName>
    </submittedName>
</protein>
<gene>
    <name evidence="1" type="ORF">SVIM_LOCUS416076</name>
</gene>